<evidence type="ECO:0000313" key="2">
    <source>
        <dbReference type="EMBL" id="CAG8525128.1"/>
    </source>
</evidence>
<proteinExistence type="predicted"/>
<gene>
    <name evidence="2" type="ORF">ALEPTO_LOCUS4665</name>
</gene>
<dbReference type="AlphaFoldDB" id="A0A9N9FCD3"/>
<dbReference type="Proteomes" id="UP000789508">
    <property type="component" value="Unassembled WGS sequence"/>
</dbReference>
<evidence type="ECO:0000256" key="1">
    <source>
        <dbReference type="SAM" id="Coils"/>
    </source>
</evidence>
<evidence type="ECO:0000313" key="3">
    <source>
        <dbReference type="Proteomes" id="UP000789508"/>
    </source>
</evidence>
<keyword evidence="3" id="KW-1185">Reference proteome</keyword>
<accession>A0A9N9FCD3</accession>
<organism evidence="2 3">
    <name type="scientific">Ambispora leptoticha</name>
    <dbReference type="NCBI Taxonomy" id="144679"/>
    <lineage>
        <taxon>Eukaryota</taxon>
        <taxon>Fungi</taxon>
        <taxon>Fungi incertae sedis</taxon>
        <taxon>Mucoromycota</taxon>
        <taxon>Glomeromycotina</taxon>
        <taxon>Glomeromycetes</taxon>
        <taxon>Archaeosporales</taxon>
        <taxon>Ambisporaceae</taxon>
        <taxon>Ambispora</taxon>
    </lineage>
</organism>
<comment type="caution">
    <text evidence="2">The sequence shown here is derived from an EMBL/GenBank/DDBJ whole genome shotgun (WGS) entry which is preliminary data.</text>
</comment>
<keyword evidence="1" id="KW-0175">Coiled coil</keyword>
<feature type="coiled-coil region" evidence="1">
    <location>
        <begin position="183"/>
        <end position="231"/>
    </location>
</feature>
<dbReference type="EMBL" id="CAJVPS010001120">
    <property type="protein sequence ID" value="CAG8525128.1"/>
    <property type="molecule type" value="Genomic_DNA"/>
</dbReference>
<sequence length="554" mass="64365">MSYYNNNANYGHKNFSFPNFGGGLKRTNSLSNDEIFDLLEWVGNRNRWTNYVYLLLIVWDFDRNNDFRGGHKFGQEYEKVEEHLTELFVNGGATQYQYNQVISSLENFAKFFRNRSFEEELRKQTLDYAYLQIGVRPSELHEEVKLLRDQLRRLSSDQRTRIPKDKIAKPQQTRRFSSDRLEMMDLKNTILELQKKNKKLTDLVSQSDEKIDALQDQAARYQEEASNYQAALGNAINVRWRDDDQNNAVNLSDDIEKLVHTLGSFTKVKGSGVKIREDAANQLLASYNCRTDANEKRGSKFGGKLLLAAALQLKILETIINHVKYNYKISNNKDTDAQEWIDAEEEWVGGSGFLVQEPFELPQNQAYDNNHHNNNLEIDIISNTNELIRLMSRLTEIRSGTDNFTPIAPIKVRQYVYAALGSRAFNDQTHPFISYLIGKIISIMDFYRELLDEQKKQELPNEAIELVLEVIHLFFFRLKAQPTIPEFRFFPSGHPLDAELMEGTWENIQKYEVEICYFPAIGINLGSKDRRVFTKARIITRPKSTLRDDEGDDD</sequence>
<name>A0A9N9FCD3_9GLOM</name>
<reference evidence="2" key="1">
    <citation type="submission" date="2021-06" db="EMBL/GenBank/DDBJ databases">
        <authorList>
            <person name="Kallberg Y."/>
            <person name="Tangrot J."/>
            <person name="Rosling A."/>
        </authorList>
    </citation>
    <scope>NUCLEOTIDE SEQUENCE</scope>
    <source>
        <strain evidence="2">FL130A</strain>
    </source>
</reference>
<dbReference type="OrthoDB" id="2421414at2759"/>
<protein>
    <submittedName>
        <fullName evidence="2">8433_t:CDS:1</fullName>
    </submittedName>
</protein>